<reference evidence="9 10" key="1">
    <citation type="submission" date="2024-09" db="EMBL/GenBank/DDBJ databases">
        <title>Nodulacao em especies de Leguminosae Basais da Amazonia e Caracterizacao dos Rizobios e Bacterias Associadas aos Nodulos.</title>
        <authorList>
            <person name="Jambeiro I.C.A."/>
            <person name="Lopes I.S."/>
            <person name="Aguiar E.R.G.R."/>
            <person name="Santos A.F.J."/>
            <person name="Dos Santos J.M.F."/>
            <person name="Gross E."/>
        </authorList>
    </citation>
    <scope>NUCLEOTIDE SEQUENCE [LARGE SCALE GENOMIC DNA]</scope>
    <source>
        <strain evidence="9 10">BRUESC1165</strain>
    </source>
</reference>
<evidence type="ECO:0000313" key="10">
    <source>
        <dbReference type="Proteomes" id="UP001593940"/>
    </source>
</evidence>
<dbReference type="PANTHER" id="PTHR34582">
    <property type="entry name" value="UPF0702 TRANSMEMBRANE PROTEIN YCAP"/>
    <property type="match status" value="1"/>
</dbReference>
<feature type="domain" description="YetF C-terminal" evidence="8">
    <location>
        <begin position="100"/>
        <end position="171"/>
    </location>
</feature>
<keyword evidence="6 7" id="KW-0472">Membrane</keyword>
<name>A0ABV6YBE1_9HYPH</name>
<dbReference type="InterPro" id="IPR007353">
    <property type="entry name" value="DUF421"/>
</dbReference>
<organism evidence="9 10">
    <name type="scientific">Microvirga arabica</name>
    <dbReference type="NCBI Taxonomy" id="1128671"/>
    <lineage>
        <taxon>Bacteria</taxon>
        <taxon>Pseudomonadati</taxon>
        <taxon>Pseudomonadota</taxon>
        <taxon>Alphaproteobacteria</taxon>
        <taxon>Hyphomicrobiales</taxon>
        <taxon>Methylobacteriaceae</taxon>
        <taxon>Microvirga</taxon>
    </lineage>
</organism>
<keyword evidence="4 7" id="KW-0812">Transmembrane</keyword>
<comment type="caution">
    <text evidence="9">The sequence shown here is derived from an EMBL/GenBank/DDBJ whole genome shotgun (WGS) entry which is preliminary data.</text>
</comment>
<feature type="transmembrane region" description="Helical" evidence="7">
    <location>
        <begin position="53"/>
        <end position="71"/>
    </location>
</feature>
<protein>
    <submittedName>
        <fullName evidence="9">DUF421 domain-containing protein</fullName>
    </submittedName>
</protein>
<evidence type="ECO:0000259" key="8">
    <source>
        <dbReference type="Pfam" id="PF04239"/>
    </source>
</evidence>
<gene>
    <name evidence="9" type="ORF">ACETIH_18025</name>
</gene>
<dbReference type="PANTHER" id="PTHR34582:SF6">
    <property type="entry name" value="UPF0702 TRANSMEMBRANE PROTEIN YCAP"/>
    <property type="match status" value="1"/>
</dbReference>
<proteinExistence type="inferred from homology"/>
<feature type="transmembrane region" description="Helical" evidence="7">
    <location>
        <begin position="22"/>
        <end position="41"/>
    </location>
</feature>
<sequence>MDQLGSAMRTVLGLELESQDLSVVQMGVRAVVVYVITVFMVRLAKKRFMGRATAFDVILGIMIGSIVSRAVTGNAPFFPALAATAALIGMHWLFSGVALHWHGFGSLIKGKPRLLIDCGKVDTKALRAMHMTEHDLWEALRDEGVSSLGQVSEARLERSGNLSVLKAPPKPKVVNVKVEDGVQIVRIEIGSGACNH</sequence>
<evidence type="ECO:0000313" key="9">
    <source>
        <dbReference type="EMBL" id="MFC1458564.1"/>
    </source>
</evidence>
<evidence type="ECO:0000256" key="7">
    <source>
        <dbReference type="SAM" id="Phobius"/>
    </source>
</evidence>
<comment type="similarity">
    <text evidence="2">Belongs to the UPF0702 family.</text>
</comment>
<evidence type="ECO:0000256" key="4">
    <source>
        <dbReference type="ARBA" id="ARBA00022692"/>
    </source>
</evidence>
<evidence type="ECO:0000256" key="3">
    <source>
        <dbReference type="ARBA" id="ARBA00022475"/>
    </source>
</evidence>
<dbReference type="Pfam" id="PF04239">
    <property type="entry name" value="DUF421"/>
    <property type="match status" value="1"/>
</dbReference>
<keyword evidence="5 7" id="KW-1133">Transmembrane helix</keyword>
<dbReference type="RefSeq" id="WP_377030480.1">
    <property type="nucleotide sequence ID" value="NZ_JBHOMY010000057.1"/>
</dbReference>
<comment type="subcellular location">
    <subcellularLocation>
        <location evidence="1">Cell membrane</location>
        <topology evidence="1">Multi-pass membrane protein</topology>
    </subcellularLocation>
</comment>
<dbReference type="InterPro" id="IPR023090">
    <property type="entry name" value="UPF0702_alpha/beta_dom_sf"/>
</dbReference>
<dbReference type="EMBL" id="JBHOMY010000057">
    <property type="protein sequence ID" value="MFC1458564.1"/>
    <property type="molecule type" value="Genomic_DNA"/>
</dbReference>
<evidence type="ECO:0000256" key="1">
    <source>
        <dbReference type="ARBA" id="ARBA00004651"/>
    </source>
</evidence>
<feature type="transmembrane region" description="Helical" evidence="7">
    <location>
        <begin position="77"/>
        <end position="101"/>
    </location>
</feature>
<keyword evidence="10" id="KW-1185">Reference proteome</keyword>
<keyword evidence="3" id="KW-1003">Cell membrane</keyword>
<evidence type="ECO:0000256" key="5">
    <source>
        <dbReference type="ARBA" id="ARBA00022989"/>
    </source>
</evidence>
<accession>A0ABV6YBE1</accession>
<dbReference type="Gene3D" id="3.30.240.20">
    <property type="entry name" value="bsu07140 like domains"/>
    <property type="match status" value="1"/>
</dbReference>
<dbReference type="Proteomes" id="UP001593940">
    <property type="component" value="Unassembled WGS sequence"/>
</dbReference>
<evidence type="ECO:0000256" key="2">
    <source>
        <dbReference type="ARBA" id="ARBA00006448"/>
    </source>
</evidence>
<evidence type="ECO:0000256" key="6">
    <source>
        <dbReference type="ARBA" id="ARBA00023136"/>
    </source>
</evidence>